<feature type="transmembrane region" description="Helical" evidence="15">
    <location>
        <begin position="6"/>
        <end position="22"/>
    </location>
</feature>
<keyword evidence="15" id="KW-0830">Ubiquinone</keyword>
<evidence type="ECO:0000313" key="16">
    <source>
        <dbReference type="EMBL" id="ACJ43672.1"/>
    </source>
</evidence>
<name>B8R6V0_9SALA</name>
<evidence type="ECO:0000256" key="1">
    <source>
        <dbReference type="ARBA" id="ARBA00004225"/>
    </source>
</evidence>
<dbReference type="PANTHER" id="PTHR11435">
    <property type="entry name" value="NADH UBIQUINONE OXIDOREDUCTASE SUBUNIT ND6"/>
    <property type="match status" value="1"/>
</dbReference>
<evidence type="ECO:0000256" key="14">
    <source>
        <dbReference type="ARBA" id="ARBA00049551"/>
    </source>
</evidence>
<feature type="transmembrane region" description="Helical" evidence="15">
    <location>
        <begin position="29"/>
        <end position="48"/>
    </location>
</feature>
<comment type="subcellular location">
    <subcellularLocation>
        <location evidence="1 15">Mitochondrion membrane</location>
        <topology evidence="1 15">Multi-pass membrane protein</topology>
    </subcellularLocation>
</comment>
<evidence type="ECO:0000256" key="10">
    <source>
        <dbReference type="ARBA" id="ARBA00022989"/>
    </source>
</evidence>
<feature type="transmembrane region" description="Helical" evidence="15">
    <location>
        <begin position="54"/>
        <end position="75"/>
    </location>
</feature>
<protein>
    <recommendedName>
        <fullName evidence="4 15">NADH-ubiquinone oxidoreductase chain 6</fullName>
        <ecNumber evidence="3 15">7.1.1.2</ecNumber>
    </recommendedName>
</protein>
<dbReference type="GO" id="GO:0031966">
    <property type="term" value="C:mitochondrial membrane"/>
    <property type="evidence" value="ECO:0007669"/>
    <property type="project" value="UniProtKB-SubCell"/>
</dbReference>
<evidence type="ECO:0000256" key="15">
    <source>
        <dbReference type="RuleBase" id="RU004430"/>
    </source>
</evidence>
<evidence type="ECO:0000256" key="13">
    <source>
        <dbReference type="ARBA" id="ARBA00023136"/>
    </source>
</evidence>
<evidence type="ECO:0000256" key="4">
    <source>
        <dbReference type="ARBA" id="ARBA00021095"/>
    </source>
</evidence>
<sequence length="172" mass="18500">MVYLSFVSMIGVIIGLVAVASNPSPYFAAFGLVLASLSGCCLLVEFGLSFLSLVLLLIYLGGMMVVFAYSASLSAEPYPEAWGSLSVVAYVCMYVVFLLVGFFVMGYNFSVEFVFSGNYMDMYTSGSDWGSIGVMFTFAGSLLVMTGWVLLLTLFIVLEVTRGVSFGALRAV</sequence>
<evidence type="ECO:0000256" key="5">
    <source>
        <dbReference type="ARBA" id="ARBA00022448"/>
    </source>
</evidence>
<gene>
    <name evidence="16" type="primary">ND6</name>
</gene>
<keyword evidence="6 15" id="KW-0679">Respiratory chain</keyword>
<dbReference type="AlphaFoldDB" id="B8R6V0"/>
<keyword evidence="9 15" id="KW-0249">Electron transport</keyword>
<evidence type="ECO:0000256" key="3">
    <source>
        <dbReference type="ARBA" id="ARBA00012944"/>
    </source>
</evidence>
<keyword evidence="8 15" id="KW-1278">Translocase</keyword>
<accession>B8R6V0</accession>
<organism evidence="16">
    <name type="scientific">Lyciasalamandra flavimembris</name>
    <dbReference type="NCBI Taxonomy" id="156867"/>
    <lineage>
        <taxon>Eukaryota</taxon>
        <taxon>Metazoa</taxon>
        <taxon>Chordata</taxon>
        <taxon>Craniata</taxon>
        <taxon>Vertebrata</taxon>
        <taxon>Euteleostomi</taxon>
        <taxon>Amphibia</taxon>
        <taxon>Batrachia</taxon>
        <taxon>Caudata</taxon>
        <taxon>Salamandroidea</taxon>
        <taxon>Salamandridae</taxon>
        <taxon>Salamandrinae</taxon>
        <taxon>Lyciasalamandra</taxon>
    </lineage>
</organism>
<evidence type="ECO:0000256" key="12">
    <source>
        <dbReference type="ARBA" id="ARBA00023128"/>
    </source>
</evidence>
<evidence type="ECO:0000256" key="11">
    <source>
        <dbReference type="ARBA" id="ARBA00023027"/>
    </source>
</evidence>
<comment type="similarity">
    <text evidence="2 15">Belongs to the complex I subunit 6 family.</text>
</comment>
<feature type="transmembrane region" description="Helical" evidence="15">
    <location>
        <begin position="129"/>
        <end position="158"/>
    </location>
</feature>
<dbReference type="EC" id="7.1.1.2" evidence="3 15"/>
<dbReference type="EMBL" id="EU880318">
    <property type="protein sequence ID" value="ACJ43672.1"/>
    <property type="molecule type" value="Genomic_DNA"/>
</dbReference>
<keyword evidence="10 15" id="KW-1133">Transmembrane helix</keyword>
<evidence type="ECO:0000256" key="7">
    <source>
        <dbReference type="ARBA" id="ARBA00022692"/>
    </source>
</evidence>
<dbReference type="Gene3D" id="1.20.120.1200">
    <property type="entry name" value="NADH-ubiquinone/plastoquinone oxidoreductase chain 6, subunit NuoJ"/>
    <property type="match status" value="1"/>
</dbReference>
<evidence type="ECO:0000256" key="6">
    <source>
        <dbReference type="ARBA" id="ARBA00022660"/>
    </source>
</evidence>
<comment type="catalytic activity">
    <reaction evidence="14 15">
        <text>a ubiquinone + NADH + 5 H(+)(in) = a ubiquinol + NAD(+) + 4 H(+)(out)</text>
        <dbReference type="Rhea" id="RHEA:29091"/>
        <dbReference type="Rhea" id="RHEA-COMP:9565"/>
        <dbReference type="Rhea" id="RHEA-COMP:9566"/>
        <dbReference type="ChEBI" id="CHEBI:15378"/>
        <dbReference type="ChEBI" id="CHEBI:16389"/>
        <dbReference type="ChEBI" id="CHEBI:17976"/>
        <dbReference type="ChEBI" id="CHEBI:57540"/>
        <dbReference type="ChEBI" id="CHEBI:57945"/>
        <dbReference type="EC" id="7.1.1.2"/>
    </reaction>
</comment>
<dbReference type="InterPro" id="IPR001457">
    <property type="entry name" value="NADH_UbQ/plastoQ_OxRdtase_su6"/>
</dbReference>
<keyword evidence="11 15" id="KW-0520">NAD</keyword>
<dbReference type="GO" id="GO:0008137">
    <property type="term" value="F:NADH dehydrogenase (ubiquinone) activity"/>
    <property type="evidence" value="ECO:0007669"/>
    <property type="project" value="UniProtKB-UniRule"/>
</dbReference>
<dbReference type="InterPro" id="IPR050269">
    <property type="entry name" value="ComplexI_Subunit6"/>
</dbReference>
<dbReference type="PANTHER" id="PTHR11435:SF1">
    <property type="entry name" value="NADH-UBIQUINONE OXIDOREDUCTASE CHAIN 6"/>
    <property type="match status" value="1"/>
</dbReference>
<proteinExistence type="inferred from homology"/>
<keyword evidence="7 15" id="KW-0812">Transmembrane</keyword>
<reference evidence="16" key="1">
    <citation type="journal article" date="2008" name="Mol. Phylogenet. Evol.">
        <title>Phylogeny and biogeography of the family Salamandridae (Amphibia: Caudata) inferred from complete mitochondrial genomes.</title>
        <authorList>
            <person name="Zhang P."/>
            <person name="Papenfuss T.J."/>
            <person name="Wake M.H."/>
            <person name="Qu L."/>
            <person name="Wake D.B."/>
        </authorList>
    </citation>
    <scope>NUCLEOTIDE SEQUENCE</scope>
</reference>
<feature type="transmembrane region" description="Helical" evidence="15">
    <location>
        <begin position="87"/>
        <end position="109"/>
    </location>
</feature>
<comment type="function">
    <text evidence="15">Core subunit of the mitochondrial membrane respiratory chain NADH dehydrogenase (Complex I) which catalyzes electron transfer from NADH through the respiratory chain, using ubiquinone as an electron acceptor. Essential for the catalytic activity and assembly of complex I.</text>
</comment>
<evidence type="ECO:0000256" key="2">
    <source>
        <dbReference type="ARBA" id="ARBA00005698"/>
    </source>
</evidence>
<keyword evidence="13 15" id="KW-0472">Membrane</keyword>
<dbReference type="Pfam" id="PF00499">
    <property type="entry name" value="Oxidored_q3"/>
    <property type="match status" value="1"/>
</dbReference>
<evidence type="ECO:0000256" key="8">
    <source>
        <dbReference type="ARBA" id="ARBA00022967"/>
    </source>
</evidence>
<geneLocation type="mitochondrion" evidence="16"/>
<evidence type="ECO:0000256" key="9">
    <source>
        <dbReference type="ARBA" id="ARBA00022982"/>
    </source>
</evidence>
<dbReference type="InterPro" id="IPR042106">
    <property type="entry name" value="Nuo/plastoQ_OxRdtase_6_NuoJ"/>
</dbReference>
<keyword evidence="12 15" id="KW-0496">Mitochondrion</keyword>
<keyword evidence="5 15" id="KW-0813">Transport</keyword>